<dbReference type="SUPFAM" id="SSF52058">
    <property type="entry name" value="L domain-like"/>
    <property type="match status" value="1"/>
</dbReference>
<dbReference type="Proteomes" id="UP000244910">
    <property type="component" value="Chromosome"/>
</dbReference>
<evidence type="ECO:0000313" key="4">
    <source>
        <dbReference type="EMBL" id="AWI05509.1"/>
    </source>
</evidence>
<dbReference type="PANTHER" id="PTHR46652">
    <property type="entry name" value="LEUCINE-RICH REPEAT AND IQ DOMAIN-CONTAINING PROTEIN 1-RELATED"/>
    <property type="match status" value="1"/>
</dbReference>
<gene>
    <name evidence="4" type="ORF">B9W14_13685</name>
</gene>
<evidence type="ECO:0000256" key="2">
    <source>
        <dbReference type="ARBA" id="ARBA00022737"/>
    </source>
</evidence>
<dbReference type="InterPro" id="IPR003591">
    <property type="entry name" value="Leu-rich_rpt_typical-subtyp"/>
</dbReference>
<feature type="signal peptide" evidence="3">
    <location>
        <begin position="1"/>
        <end position="26"/>
    </location>
</feature>
<organism evidence="4 5">
    <name type="scientific">Clostridium drakei</name>
    <dbReference type="NCBI Taxonomy" id="332101"/>
    <lineage>
        <taxon>Bacteria</taxon>
        <taxon>Bacillati</taxon>
        <taxon>Bacillota</taxon>
        <taxon>Clostridia</taxon>
        <taxon>Eubacteriales</taxon>
        <taxon>Clostridiaceae</taxon>
        <taxon>Clostridium</taxon>
    </lineage>
</organism>
<accession>A0A2U8DSB3</accession>
<dbReference type="InterPro" id="IPR001611">
    <property type="entry name" value="Leu-rich_rpt"/>
</dbReference>
<sequence length="683" mass="77193">MIKKFRLFIILGIMCTSLFLTNTVKAAKFIDDQTVESNKTWTLKFTGEVGFDDLTKNSITVTDNNGNKVGVEIKQGQDTKTLLVTAPQGGYIPGKSYILNIGANAHSKSGKPLKNEYRLHFNIKSSYVITFKNNNLEKLIRNSINKPIGDIYKSDVENITNLDASSSNIDDITGIENLTDLQILNLSQNQLSHVSVLRYLSYLRDLDLSQNEISDINELRGLNNLYYLNLNNNEISDISELKYFTYLYMLLLNGNEIIDIEPLQGLTNLQQLSLKNNRISSINALRGLTNLNLLYLGQNKILDYNPTRAYYSKILNKDFDLIDSTDDNVVIFKDGNLEKAVRSEINKPSGGIYKSDVEKIVSLKPYAEGIQDISGIKNLTNLQFLDLSQSKINDISELKNLTKLETLLLNDNEISDIRSLQNLTDLKQLDLEDNKINDITPLQYLNNLSELSLKNNRITNITKLKWLTNLKTLYLSKNQISDYSPVKGYYDNLIDKDFNMSDSTDSKDIVIFKDENLEKAVRDKINKEAGDIYITDVKNIISLNASHKNIKDISGIENLTSLQTLDLGDNQITDISVLSSLTNLEMLNLSYNEFSDISKLKGLTKLETLNLNNNEIENISAIQILNNLKSLNLSNCKISNINPLKGLNNLKTLWVNNNEISDSDKEVLKEALSNCNIYYDSES</sequence>
<dbReference type="EMBL" id="CP020953">
    <property type="protein sequence ID" value="AWI05509.1"/>
    <property type="molecule type" value="Genomic_DNA"/>
</dbReference>
<dbReference type="SMART" id="SM00368">
    <property type="entry name" value="LRR_RI"/>
    <property type="match status" value="3"/>
</dbReference>
<dbReference type="PANTHER" id="PTHR46652:SF3">
    <property type="entry name" value="LEUCINE-RICH REPEAT-CONTAINING PROTEIN 9"/>
    <property type="match status" value="1"/>
</dbReference>
<dbReference type="SMART" id="SM00365">
    <property type="entry name" value="LRR_SD22"/>
    <property type="match status" value="14"/>
</dbReference>
<dbReference type="PROSITE" id="PS51450">
    <property type="entry name" value="LRR"/>
    <property type="match status" value="14"/>
</dbReference>
<dbReference type="Gene3D" id="3.80.10.10">
    <property type="entry name" value="Ribonuclease Inhibitor"/>
    <property type="match status" value="3"/>
</dbReference>
<dbReference type="AlphaFoldDB" id="A0A2U8DSB3"/>
<reference evidence="5" key="1">
    <citation type="submission" date="2017-04" db="EMBL/GenBank/DDBJ databases">
        <authorList>
            <person name="Song Y."/>
            <person name="Cho B.-K."/>
        </authorList>
    </citation>
    <scope>NUCLEOTIDE SEQUENCE [LARGE SCALE GENOMIC DNA]</scope>
    <source>
        <strain evidence="5">SL1</strain>
    </source>
</reference>
<keyword evidence="5" id="KW-1185">Reference proteome</keyword>
<evidence type="ECO:0000313" key="5">
    <source>
        <dbReference type="Proteomes" id="UP000244910"/>
    </source>
</evidence>
<dbReference type="Pfam" id="PF12799">
    <property type="entry name" value="LRR_4"/>
    <property type="match status" value="7"/>
</dbReference>
<dbReference type="OrthoDB" id="2339349at2"/>
<dbReference type="SMART" id="SM00364">
    <property type="entry name" value="LRR_BAC"/>
    <property type="match status" value="6"/>
</dbReference>
<dbReference type="SMART" id="SM00369">
    <property type="entry name" value="LRR_TYP"/>
    <property type="match status" value="12"/>
</dbReference>
<protein>
    <submittedName>
        <fullName evidence="4">Uncharacterized protein</fullName>
    </submittedName>
</protein>
<evidence type="ECO:0000256" key="1">
    <source>
        <dbReference type="ARBA" id="ARBA00022614"/>
    </source>
</evidence>
<keyword evidence="3" id="KW-0732">Signal</keyword>
<feature type="chain" id="PRO_5016015440" evidence="3">
    <location>
        <begin position="27"/>
        <end position="683"/>
    </location>
</feature>
<dbReference type="KEGG" id="cdrk:B9W14_13685"/>
<dbReference type="InterPro" id="IPR050836">
    <property type="entry name" value="SDS22/Internalin_LRR"/>
</dbReference>
<evidence type="ECO:0000256" key="3">
    <source>
        <dbReference type="SAM" id="SignalP"/>
    </source>
</evidence>
<dbReference type="RefSeq" id="WP_032078229.1">
    <property type="nucleotide sequence ID" value="NZ_CP020953.1"/>
</dbReference>
<dbReference type="InterPro" id="IPR025875">
    <property type="entry name" value="Leu-rich_rpt_4"/>
</dbReference>
<keyword evidence="1" id="KW-0433">Leucine-rich repeat</keyword>
<name>A0A2U8DSB3_9CLOT</name>
<proteinExistence type="predicted"/>
<dbReference type="InterPro" id="IPR032675">
    <property type="entry name" value="LRR_dom_sf"/>
</dbReference>
<keyword evidence="2" id="KW-0677">Repeat</keyword>